<name>A0ABR2ZRG9_9AGAR</name>
<keyword evidence="4" id="KW-1185">Reference proteome</keyword>
<organism evidence="3 4">
    <name type="scientific">Marasmius tenuissimus</name>
    <dbReference type="NCBI Taxonomy" id="585030"/>
    <lineage>
        <taxon>Eukaryota</taxon>
        <taxon>Fungi</taxon>
        <taxon>Dikarya</taxon>
        <taxon>Basidiomycota</taxon>
        <taxon>Agaricomycotina</taxon>
        <taxon>Agaricomycetes</taxon>
        <taxon>Agaricomycetidae</taxon>
        <taxon>Agaricales</taxon>
        <taxon>Marasmiineae</taxon>
        <taxon>Marasmiaceae</taxon>
        <taxon>Marasmius</taxon>
    </lineage>
</organism>
<feature type="region of interest" description="Disordered" evidence="1">
    <location>
        <begin position="168"/>
        <end position="231"/>
    </location>
</feature>
<feature type="compositionally biased region" description="Polar residues" evidence="1">
    <location>
        <begin position="488"/>
        <end position="499"/>
    </location>
</feature>
<proteinExistence type="predicted"/>
<feature type="region of interest" description="Disordered" evidence="1">
    <location>
        <begin position="300"/>
        <end position="383"/>
    </location>
</feature>
<feature type="compositionally biased region" description="Low complexity" evidence="1">
    <location>
        <begin position="679"/>
        <end position="706"/>
    </location>
</feature>
<feature type="transmembrane region" description="Helical" evidence="2">
    <location>
        <begin position="124"/>
        <end position="147"/>
    </location>
</feature>
<feature type="compositionally biased region" description="Low complexity" evidence="1">
    <location>
        <begin position="206"/>
        <end position="229"/>
    </location>
</feature>
<evidence type="ECO:0000313" key="4">
    <source>
        <dbReference type="Proteomes" id="UP001437256"/>
    </source>
</evidence>
<keyword evidence="2" id="KW-1133">Transmembrane helix</keyword>
<comment type="caution">
    <text evidence="3">The sequence shown here is derived from an EMBL/GenBank/DDBJ whole genome shotgun (WGS) entry which is preliminary data.</text>
</comment>
<feature type="compositionally biased region" description="Low complexity" evidence="1">
    <location>
        <begin position="555"/>
        <end position="565"/>
    </location>
</feature>
<protein>
    <submittedName>
        <fullName evidence="3">Uncharacterized protein</fullName>
    </submittedName>
</protein>
<dbReference type="EMBL" id="JBBXMP010000081">
    <property type="protein sequence ID" value="KAL0063459.1"/>
    <property type="molecule type" value="Genomic_DNA"/>
</dbReference>
<evidence type="ECO:0000313" key="3">
    <source>
        <dbReference type="EMBL" id="KAL0063459.1"/>
    </source>
</evidence>
<accession>A0ABR2ZRG9</accession>
<feature type="compositionally biased region" description="Polar residues" evidence="1">
    <location>
        <begin position="590"/>
        <end position="600"/>
    </location>
</feature>
<feature type="compositionally biased region" description="Low complexity" evidence="1">
    <location>
        <begin position="316"/>
        <end position="334"/>
    </location>
</feature>
<feature type="region of interest" description="Disordered" evidence="1">
    <location>
        <begin position="79"/>
        <end position="117"/>
    </location>
</feature>
<feature type="compositionally biased region" description="Basic and acidic residues" evidence="1">
    <location>
        <begin position="403"/>
        <end position="412"/>
    </location>
</feature>
<feature type="compositionally biased region" description="Polar residues" evidence="1">
    <location>
        <begin position="514"/>
        <end position="526"/>
    </location>
</feature>
<feature type="region of interest" description="Disordered" evidence="1">
    <location>
        <begin position="587"/>
        <end position="638"/>
    </location>
</feature>
<feature type="compositionally biased region" description="Low complexity" evidence="1">
    <location>
        <begin position="79"/>
        <end position="114"/>
    </location>
</feature>
<keyword evidence="2" id="KW-0812">Transmembrane</keyword>
<evidence type="ECO:0000256" key="1">
    <source>
        <dbReference type="SAM" id="MobiDB-lite"/>
    </source>
</evidence>
<evidence type="ECO:0000256" key="2">
    <source>
        <dbReference type="SAM" id="Phobius"/>
    </source>
</evidence>
<feature type="region of interest" description="Disordered" evidence="1">
    <location>
        <begin position="395"/>
        <end position="526"/>
    </location>
</feature>
<dbReference type="Proteomes" id="UP001437256">
    <property type="component" value="Unassembled WGS sequence"/>
</dbReference>
<feature type="region of interest" description="Disordered" evidence="1">
    <location>
        <begin position="546"/>
        <end position="574"/>
    </location>
</feature>
<gene>
    <name evidence="3" type="ORF">AAF712_009663</name>
</gene>
<feature type="region of interest" description="Disordered" evidence="1">
    <location>
        <begin position="656"/>
        <end position="786"/>
    </location>
</feature>
<feature type="region of interest" description="Disordered" evidence="1">
    <location>
        <begin position="272"/>
        <end position="291"/>
    </location>
</feature>
<sequence length="786" mass="82409">MAQPSQEFPPWLTQQITTLTNAAGEPTETQTSVVYLPLTYYGPSIPLGTEFTWGGLTPPASTSTTSALSTTSVTASTSSLSSALPSSTTIPSSLPPTSLTSTSPTTSVSSEPTSAGGGLPRNQLIGIIIGSILGFVFIFVFILVSYLCCNAKRKKRNKEIEDDYDFVERSPRHSGEEVDPFLQQSSSGRDTSHPQMKEMGVGGPSTGAAGATGTTVDNSLSSNGSSSTGSGYGTVLDRPTISGTAAALAGMGATSLAVRNHKPILSREELRRLSEEEATHSAADSGVSLRVVPSTTNLNDSEEILPLMPPPRLVDSPASQPRSPSRSSFISQGSAAEAKLMTARRVRAEDLEPRTPPTRVTDLPPTPARSFVNEGTPKRDSWKLPGWLGALPLMGAASSSSSRGHESERLMSSDELQPPPAIPRLGFFSGERPISSVSGKSGTSGSTVYHDANESPYSSSRGTSDIQAPRGIVARSSSAAEMGYRTGAQPSAPSSSSNLRHAHTPPLPPPSAYEDTTLSSTYSSMPVTHHHSGANVDILDMPVPRTEPSFGSLKDSSIAASSSDSHTQKKWPYPPGLELIKVGAWDETEGQTPSPGSYGTSAVARSERGVMDLDERPPSAGASWRTLTRGAEQEQERRATFGTVVHFSGGHESEAASMHTHLSPGSGSGSGSNHHQHPTSSTGSSSSRRARSMLSGLSSSASFSSDSHGRNRSIRGPGALSPIFGQPLSAASQEPYVSHPPVPPFPGSYKPGSPTLSQPAPAVTRTDREELELPWAAGLNENWSPT</sequence>
<feature type="compositionally biased region" description="Low complexity" evidence="1">
    <location>
        <begin position="435"/>
        <end position="448"/>
    </location>
</feature>
<reference evidence="3 4" key="1">
    <citation type="submission" date="2024-05" db="EMBL/GenBank/DDBJ databases">
        <title>A draft genome resource for the thread blight pathogen Marasmius tenuissimus strain MS-2.</title>
        <authorList>
            <person name="Yulfo-Soto G.E."/>
            <person name="Baruah I.K."/>
            <person name="Amoako-Attah I."/>
            <person name="Bukari Y."/>
            <person name="Meinhardt L.W."/>
            <person name="Bailey B.A."/>
            <person name="Cohen S.P."/>
        </authorList>
    </citation>
    <scope>NUCLEOTIDE SEQUENCE [LARGE SCALE GENOMIC DNA]</scope>
    <source>
        <strain evidence="3 4">MS-2</strain>
    </source>
</reference>
<feature type="compositionally biased region" description="Polar residues" evidence="1">
    <location>
        <begin position="455"/>
        <end position="466"/>
    </location>
</feature>
<keyword evidence="2" id="KW-0472">Membrane</keyword>
<feature type="compositionally biased region" description="Basic and acidic residues" evidence="1">
    <location>
        <begin position="605"/>
        <end position="617"/>
    </location>
</feature>